<keyword evidence="7" id="KW-0833">Ubl conjugation pathway</keyword>
<dbReference type="Pfam" id="PF19422">
    <property type="entry name" value="Ariadne"/>
    <property type="match status" value="1"/>
</dbReference>
<dbReference type="EMBL" id="JAKKPZ010000258">
    <property type="protein sequence ID" value="KAI1697636.1"/>
    <property type="molecule type" value="Genomic_DNA"/>
</dbReference>
<feature type="compositionally biased region" description="Basic and acidic residues" evidence="9">
    <location>
        <begin position="122"/>
        <end position="134"/>
    </location>
</feature>
<evidence type="ECO:0000256" key="5">
    <source>
        <dbReference type="ARBA" id="ARBA00022737"/>
    </source>
</evidence>
<dbReference type="PANTHER" id="PTHR11685">
    <property type="entry name" value="RBR FAMILY RING FINGER AND IBR DOMAIN-CONTAINING"/>
    <property type="match status" value="1"/>
</dbReference>
<evidence type="ECO:0000259" key="10">
    <source>
        <dbReference type="PROSITE" id="PS51873"/>
    </source>
</evidence>
<evidence type="ECO:0000256" key="4">
    <source>
        <dbReference type="ARBA" id="ARBA00022723"/>
    </source>
</evidence>
<keyword evidence="3" id="KW-0808">Transferase</keyword>
<dbReference type="FunFam" id="1.20.120.1750:FF:000002">
    <property type="entry name" value="RBR-type E3 ubiquitin transferase"/>
    <property type="match status" value="1"/>
</dbReference>
<keyword evidence="12" id="KW-1185">Reference proteome</keyword>
<dbReference type="GO" id="GO:0061630">
    <property type="term" value="F:ubiquitin protein ligase activity"/>
    <property type="evidence" value="ECO:0007669"/>
    <property type="project" value="UniProtKB-EC"/>
</dbReference>
<dbReference type="InterPro" id="IPR045840">
    <property type="entry name" value="Ariadne"/>
</dbReference>
<dbReference type="InterPro" id="IPR002867">
    <property type="entry name" value="IBR_dom"/>
</dbReference>
<dbReference type="Gene3D" id="3.30.40.10">
    <property type="entry name" value="Zinc/RING finger domain, C3HC4 (zinc finger)"/>
    <property type="match status" value="1"/>
</dbReference>
<feature type="compositionally biased region" description="Polar residues" evidence="9">
    <location>
        <begin position="222"/>
        <end position="234"/>
    </location>
</feature>
<keyword evidence="4" id="KW-0479">Metal-binding</keyword>
<sequence length="819" mass="93801">MIESSPEMALSVTIFRYIETVLSTLPDAMQVVLLRDGSFREVHVEFVVPNVINDEEPFVQESNTPSFDVKQEVLDDDNEYITLSDGEDESLEEFGIVDMKPISLMPLNMDIKPKITSSSEPEQIHSGEHQEIQDQHNAAMQKANISRKKQNFNGDENDEMETMTNENDQNCSTDSATIIQSNVKTEPEDVHTSEAEILGTVEMRKRKASSKSAEHTSHRSKGNTQQNVKATGENSELRELEHPKKKRNQLIGVEALTELSRLTRKMGGEEDEDVDLQKLYNDPSSDDFNYETEDEDCEENNFLSLPTTSKARFMSTSKIKILIGSFGKKANNSIEIALDIEIQTFPISNFACFFRIYAYIRTSKIISRDEITAQLNEELRRVAEIVDYSQSICRATSQHFNWDSDKLLYSFADNGNMDKFFNSTKLLDPKEFVPAQPTDGDCGICFVPCSVVSLNCYDHYYCPDCWAGYIKSKLSERIVEISCVDTDCDIVANGDFILKIIGDDTDMLKDYNKLLLNNYILTNPRLRWCPGAKCDSKIIKIANRASCVSIKCNCGWEFCFKCGNEPHEPIVCDLLKVWLDECKQSFGEEESLRWITTNSKPCPKCESPIEKNGGCNHMTCRNCNHEFCWLCVKNWHGHNTGSCNQFAQEAMTEKASKESKLQAQYHRYKHYYERYVSYEKSVQAGKELYGKFAEKSDNALNHGETTTCLAYLKKAMDTLIASRRTLMYTYTFAFYMTDTNHAKIFMDNQEHLANYTETLGQYLEHDLTRCESPELKLEVINMSEHVSKHRERLLRHCHEGAEKGDWDFQNADKKRVVGY</sequence>
<evidence type="ECO:0000256" key="2">
    <source>
        <dbReference type="ARBA" id="ARBA00012251"/>
    </source>
</evidence>
<reference evidence="11" key="1">
    <citation type="submission" date="2022-01" db="EMBL/GenBank/DDBJ databases">
        <title>Genome Sequence Resource for Two Populations of Ditylenchus destructor, the Migratory Endoparasitic Phytonematode.</title>
        <authorList>
            <person name="Zhang H."/>
            <person name="Lin R."/>
            <person name="Xie B."/>
        </authorList>
    </citation>
    <scope>NUCLEOTIDE SEQUENCE</scope>
    <source>
        <strain evidence="11">BazhouSP</strain>
    </source>
</reference>
<comment type="catalytic activity">
    <reaction evidence="1">
        <text>[E2 ubiquitin-conjugating enzyme]-S-ubiquitinyl-L-cysteine + [acceptor protein]-L-lysine = [E2 ubiquitin-conjugating enzyme]-L-cysteine + [acceptor protein]-N(6)-ubiquitinyl-L-lysine.</text>
        <dbReference type="EC" id="2.3.2.31"/>
    </reaction>
</comment>
<dbReference type="PROSITE" id="PS51873">
    <property type="entry name" value="TRIAD"/>
    <property type="match status" value="1"/>
</dbReference>
<evidence type="ECO:0000256" key="3">
    <source>
        <dbReference type="ARBA" id="ARBA00022679"/>
    </source>
</evidence>
<dbReference type="PROSITE" id="PS00518">
    <property type="entry name" value="ZF_RING_1"/>
    <property type="match status" value="1"/>
</dbReference>
<keyword evidence="8" id="KW-0862">Zinc</keyword>
<dbReference type="SUPFAM" id="SSF57850">
    <property type="entry name" value="RING/U-box"/>
    <property type="match status" value="3"/>
</dbReference>
<dbReference type="InterPro" id="IPR031127">
    <property type="entry name" value="E3_UB_ligase_RBR"/>
</dbReference>
<dbReference type="GO" id="GO:0016567">
    <property type="term" value="P:protein ubiquitination"/>
    <property type="evidence" value="ECO:0007669"/>
    <property type="project" value="InterPro"/>
</dbReference>
<dbReference type="Pfam" id="PF22191">
    <property type="entry name" value="IBR_1"/>
    <property type="match status" value="1"/>
</dbReference>
<dbReference type="InterPro" id="IPR044066">
    <property type="entry name" value="TRIAD_supradom"/>
</dbReference>
<dbReference type="InterPro" id="IPR017907">
    <property type="entry name" value="Znf_RING_CS"/>
</dbReference>
<evidence type="ECO:0000313" key="12">
    <source>
        <dbReference type="Proteomes" id="UP001201812"/>
    </source>
</evidence>
<feature type="region of interest" description="Disordered" evidence="9">
    <location>
        <begin position="117"/>
        <end position="172"/>
    </location>
</feature>
<evidence type="ECO:0000256" key="6">
    <source>
        <dbReference type="ARBA" id="ARBA00022771"/>
    </source>
</evidence>
<evidence type="ECO:0000256" key="9">
    <source>
        <dbReference type="SAM" id="MobiDB-lite"/>
    </source>
</evidence>
<dbReference type="Pfam" id="PF01485">
    <property type="entry name" value="IBR"/>
    <property type="match status" value="1"/>
</dbReference>
<comment type="caution">
    <text evidence="11">The sequence shown here is derived from an EMBL/GenBank/DDBJ whole genome shotgun (WGS) entry which is preliminary data.</text>
</comment>
<dbReference type="AlphaFoldDB" id="A0AAD4MJZ9"/>
<protein>
    <recommendedName>
        <fullName evidence="2">RBR-type E3 ubiquitin transferase</fullName>
        <ecNumber evidence="2">2.3.2.31</ecNumber>
    </recommendedName>
</protein>
<keyword evidence="6" id="KW-0863">Zinc-finger</keyword>
<evidence type="ECO:0000313" key="11">
    <source>
        <dbReference type="EMBL" id="KAI1697636.1"/>
    </source>
</evidence>
<dbReference type="InterPro" id="IPR013083">
    <property type="entry name" value="Znf_RING/FYVE/PHD"/>
</dbReference>
<organism evidence="11 12">
    <name type="scientific">Ditylenchus destructor</name>
    <dbReference type="NCBI Taxonomy" id="166010"/>
    <lineage>
        <taxon>Eukaryota</taxon>
        <taxon>Metazoa</taxon>
        <taxon>Ecdysozoa</taxon>
        <taxon>Nematoda</taxon>
        <taxon>Chromadorea</taxon>
        <taxon>Rhabditida</taxon>
        <taxon>Tylenchina</taxon>
        <taxon>Tylenchomorpha</taxon>
        <taxon>Sphaerularioidea</taxon>
        <taxon>Anguinidae</taxon>
        <taxon>Anguininae</taxon>
        <taxon>Ditylenchus</taxon>
    </lineage>
</organism>
<feature type="domain" description="RING-type" evidence="10">
    <location>
        <begin position="438"/>
        <end position="647"/>
    </location>
</feature>
<accession>A0AAD4MJZ9</accession>
<dbReference type="GO" id="GO:0008270">
    <property type="term" value="F:zinc ion binding"/>
    <property type="evidence" value="ECO:0007669"/>
    <property type="project" value="UniProtKB-KW"/>
</dbReference>
<proteinExistence type="predicted"/>
<evidence type="ECO:0000256" key="1">
    <source>
        <dbReference type="ARBA" id="ARBA00001798"/>
    </source>
</evidence>
<dbReference type="Proteomes" id="UP001201812">
    <property type="component" value="Unassembled WGS sequence"/>
</dbReference>
<evidence type="ECO:0000256" key="8">
    <source>
        <dbReference type="ARBA" id="ARBA00022833"/>
    </source>
</evidence>
<dbReference type="SMART" id="SM00647">
    <property type="entry name" value="IBR"/>
    <property type="match status" value="2"/>
</dbReference>
<evidence type="ECO:0000256" key="7">
    <source>
        <dbReference type="ARBA" id="ARBA00022786"/>
    </source>
</evidence>
<feature type="region of interest" description="Disordered" evidence="9">
    <location>
        <begin position="202"/>
        <end position="248"/>
    </location>
</feature>
<keyword evidence="5" id="KW-0677">Repeat</keyword>
<gene>
    <name evidence="11" type="ORF">DdX_18383</name>
</gene>
<name>A0AAD4MJZ9_9BILA</name>
<dbReference type="Gene3D" id="1.20.120.1750">
    <property type="match status" value="1"/>
</dbReference>
<dbReference type="EC" id="2.3.2.31" evidence="2"/>